<keyword evidence="5" id="KW-1185">Reference proteome</keyword>
<sequence>MQKLRRTLSARPRNELVTLNVPKDHVAVYVGESNKWFVIPVSFLNNPLFQDPLDQAEEEFGFNHPMGGLTIPCNERAFH</sequence>
<comment type="similarity">
    <text evidence="1">Belongs to the ARG7 family.</text>
</comment>
<evidence type="ECO:0000256" key="1">
    <source>
        <dbReference type="ARBA" id="ARBA00006974"/>
    </source>
</evidence>
<organism evidence="4 5">
    <name type="scientific">Gossypium arboreum</name>
    <name type="common">Tree cotton</name>
    <name type="synonym">Gossypium nanking</name>
    <dbReference type="NCBI Taxonomy" id="29729"/>
    <lineage>
        <taxon>Eukaryota</taxon>
        <taxon>Viridiplantae</taxon>
        <taxon>Streptophyta</taxon>
        <taxon>Embryophyta</taxon>
        <taxon>Tracheophyta</taxon>
        <taxon>Spermatophyta</taxon>
        <taxon>Magnoliopsida</taxon>
        <taxon>eudicotyledons</taxon>
        <taxon>Gunneridae</taxon>
        <taxon>Pentapetalae</taxon>
        <taxon>rosids</taxon>
        <taxon>malvids</taxon>
        <taxon>Malvales</taxon>
        <taxon>Malvaceae</taxon>
        <taxon>Malvoideae</taxon>
        <taxon>Gossypium</taxon>
    </lineage>
</organism>
<name>A0ABR0Q091_GOSAR</name>
<evidence type="ECO:0000313" key="5">
    <source>
        <dbReference type="Proteomes" id="UP001358586"/>
    </source>
</evidence>
<reference evidence="4 5" key="1">
    <citation type="submission" date="2023-03" db="EMBL/GenBank/DDBJ databases">
        <title>WGS of Gossypium arboreum.</title>
        <authorList>
            <person name="Yu D."/>
        </authorList>
    </citation>
    <scope>NUCLEOTIDE SEQUENCE [LARGE SCALE GENOMIC DNA]</scope>
    <source>
        <tissue evidence="4">Leaf</tissue>
    </source>
</reference>
<dbReference type="Proteomes" id="UP001358586">
    <property type="component" value="Chromosome 5"/>
</dbReference>
<keyword evidence="3" id="KW-0341">Growth regulation</keyword>
<dbReference type="EMBL" id="JARKNE010000005">
    <property type="protein sequence ID" value="KAK5832735.1"/>
    <property type="molecule type" value="Genomic_DNA"/>
</dbReference>
<keyword evidence="2" id="KW-0217">Developmental protein</keyword>
<proteinExistence type="inferred from homology"/>
<gene>
    <name evidence="4" type="ORF">PVK06_016538</name>
</gene>
<accession>A0ABR0Q091</accession>
<dbReference type="PANTHER" id="PTHR31929">
    <property type="entry name" value="SAUR-LIKE AUXIN-RESPONSIVE PROTEIN FAMILY-RELATED"/>
    <property type="match status" value="1"/>
</dbReference>
<dbReference type="InterPro" id="IPR003676">
    <property type="entry name" value="SAUR_fam"/>
</dbReference>
<evidence type="ECO:0000313" key="4">
    <source>
        <dbReference type="EMBL" id="KAK5832735.1"/>
    </source>
</evidence>
<evidence type="ECO:0000256" key="2">
    <source>
        <dbReference type="ARBA" id="ARBA00022473"/>
    </source>
</evidence>
<comment type="caution">
    <text evidence="4">The sequence shown here is derived from an EMBL/GenBank/DDBJ whole genome shotgun (WGS) entry which is preliminary data.</text>
</comment>
<evidence type="ECO:0008006" key="6">
    <source>
        <dbReference type="Google" id="ProtNLM"/>
    </source>
</evidence>
<dbReference type="Pfam" id="PF02519">
    <property type="entry name" value="Auxin_inducible"/>
    <property type="match status" value="1"/>
</dbReference>
<protein>
    <recommendedName>
        <fullName evidence="6">Auxin-induced protein 15A-like</fullName>
    </recommendedName>
</protein>
<evidence type="ECO:0000256" key="3">
    <source>
        <dbReference type="ARBA" id="ARBA00022604"/>
    </source>
</evidence>